<keyword evidence="3" id="KW-0574">Periplasm</keyword>
<keyword evidence="2" id="KW-0479">Metal-binding</keyword>
<accession>A3MXH7</accession>
<dbReference type="Gene3D" id="2.130.10.10">
    <property type="entry name" value="YVTN repeat-like/Quinoprotein amine dehydrogenase"/>
    <property type="match status" value="1"/>
</dbReference>
<dbReference type="Pfam" id="PF18764">
    <property type="entry name" value="nos_propeller"/>
    <property type="match status" value="1"/>
</dbReference>
<dbReference type="STRING" id="410359.Pcal_1928"/>
<evidence type="ECO:0000259" key="5">
    <source>
        <dbReference type="PROSITE" id="PS50857"/>
    </source>
</evidence>
<dbReference type="NCBIfam" id="TIGR04246">
    <property type="entry name" value="nitrous_NosZ_Gp"/>
    <property type="match status" value="1"/>
</dbReference>
<feature type="domain" description="Cytochrome oxidase subunit II copper A binding" evidence="5">
    <location>
        <begin position="555"/>
        <end position="673"/>
    </location>
</feature>
<gene>
    <name evidence="6" type="ordered locus">Pcal_1928</name>
</gene>
<sequence>MGLVGGLALSQLLAKGAVAPAPPGVSARVQELAAARGLSPQDVENAVATYLPGGKYDEFYMFSSGGHSGQVAVYGLPSLKLYRIIAVFTPEPWQGWGYHDRKTMEVLFSERATAGRPLSWGDTHHPEFDRQNAEYVGRWLFIGDKVNGRAAAISLLDFETKDIVKIPNVQTIHGGAFTTPNTEYVLYATQYPAPWEPGRGYKPGVTKVPWSQVVKDEKYFWEYMRGALTFLAFDRNTGRFDLSKSFQIEVPPYVQDLSTISWGPGDGLAFVNSFGTEGMFGETPYEAKLSKNDYDLLHIVLWRKAEDLCLRQGRCKEINGIKVLSLEDAIKEGVLFFVREPKSPHGVDTSPGGHFISVGGKLAPYATVYSTEKIKQAIADKKFEGQDRYGVPILDYGSVVAGQVEVCLGPLHTEFDGRGNAYISCFVENVVTKFTLGSPEYRGDKPFTVVDKVQIHYNVGHICVPESNSPNPAGKYLVALNKWSIDRFFPVGPLKPQNFQLIDISGDKMRLLAEVPVGWGEPHYAKAIRAEKIKPLDVYPVGTDPHVMKDGQFQLSSNAVTEIGKERVQRYQLPDGRWVTEVWGTVIRSTIRPNIIVAKKGDIVRLHLTNIEKSVDATHGLAIAEYNVAASLEPGEYAEIEFVADIPGVFAFYCYEFCSPLHLEMVGWLVVEE</sequence>
<keyword evidence="4" id="KW-0186">Copper</keyword>
<dbReference type="PANTHER" id="PTHR42838">
    <property type="entry name" value="CYTOCHROME C OXIDASE SUBUNIT II"/>
    <property type="match status" value="1"/>
</dbReference>
<dbReference type="GO" id="GO:0004129">
    <property type="term" value="F:cytochrome-c oxidase activity"/>
    <property type="evidence" value="ECO:0007669"/>
    <property type="project" value="InterPro"/>
</dbReference>
<dbReference type="InterPro" id="IPR002429">
    <property type="entry name" value="CcO_II-like_C"/>
</dbReference>
<dbReference type="GO" id="GO:0042597">
    <property type="term" value="C:periplasmic space"/>
    <property type="evidence" value="ECO:0007669"/>
    <property type="project" value="UniProtKB-SubCell"/>
</dbReference>
<dbReference type="eggNOG" id="arCOG06217">
    <property type="taxonomic scope" value="Archaea"/>
</dbReference>
<dbReference type="Gene3D" id="2.60.40.420">
    <property type="entry name" value="Cupredoxins - blue copper proteins"/>
    <property type="match status" value="1"/>
</dbReference>
<proteinExistence type="predicted"/>
<dbReference type="SUPFAM" id="SSF49503">
    <property type="entry name" value="Cupredoxins"/>
    <property type="match status" value="1"/>
</dbReference>
<evidence type="ECO:0000313" key="7">
    <source>
        <dbReference type="Proteomes" id="UP000001431"/>
    </source>
</evidence>
<dbReference type="InterPro" id="IPR011045">
    <property type="entry name" value="N2O_reductase_N"/>
</dbReference>
<dbReference type="AlphaFoldDB" id="A3MXH7"/>
<keyword evidence="7" id="KW-1185">Reference proteome</keyword>
<dbReference type="InterPro" id="IPR008972">
    <property type="entry name" value="Cupredoxin"/>
</dbReference>
<dbReference type="InterPro" id="IPR041114">
    <property type="entry name" value="Nos_propeller"/>
</dbReference>
<dbReference type="GO" id="GO:0005507">
    <property type="term" value="F:copper ion binding"/>
    <property type="evidence" value="ECO:0007669"/>
    <property type="project" value="InterPro"/>
</dbReference>
<dbReference type="GO" id="GO:0016020">
    <property type="term" value="C:membrane"/>
    <property type="evidence" value="ECO:0007669"/>
    <property type="project" value="InterPro"/>
</dbReference>
<dbReference type="InterPro" id="IPR034205">
    <property type="entry name" value="N2OR_C"/>
</dbReference>
<dbReference type="PROSITE" id="PS50857">
    <property type="entry name" value="COX2_CUA"/>
    <property type="match status" value="1"/>
</dbReference>
<dbReference type="PANTHER" id="PTHR42838:SF2">
    <property type="entry name" value="NITROUS-OXIDE REDUCTASE"/>
    <property type="match status" value="1"/>
</dbReference>
<dbReference type="GO" id="GO:0050304">
    <property type="term" value="F:nitrous-oxide reductase activity"/>
    <property type="evidence" value="ECO:0007669"/>
    <property type="project" value="UniProtKB-EC"/>
</dbReference>
<dbReference type="CDD" id="cd04223">
    <property type="entry name" value="N2OR_C"/>
    <property type="match status" value="1"/>
</dbReference>
<dbReference type="EMBL" id="CP000561">
    <property type="protein sequence ID" value="ABO09344.1"/>
    <property type="molecule type" value="Genomic_DNA"/>
</dbReference>
<dbReference type="Proteomes" id="UP000001431">
    <property type="component" value="Chromosome"/>
</dbReference>
<evidence type="ECO:0000256" key="2">
    <source>
        <dbReference type="ARBA" id="ARBA00022723"/>
    </source>
</evidence>
<name>A3MXH7_PYRCJ</name>
<comment type="subcellular location">
    <subcellularLocation>
        <location evidence="1">Periplasm</location>
    </subcellularLocation>
</comment>
<dbReference type="SUPFAM" id="SSF50974">
    <property type="entry name" value="Nitrous oxide reductase, N-terminal domain"/>
    <property type="match status" value="1"/>
</dbReference>
<keyword evidence="6" id="KW-0560">Oxidoreductase</keyword>
<dbReference type="InterPro" id="IPR026468">
    <property type="entry name" value="Nitrous_oxide_Rdtase_Sec-dep"/>
</dbReference>
<organism evidence="6 7">
    <name type="scientific">Pyrobaculum calidifontis (strain DSM 21063 / JCM 11548 / VA1)</name>
    <dbReference type="NCBI Taxonomy" id="410359"/>
    <lineage>
        <taxon>Archaea</taxon>
        <taxon>Thermoproteota</taxon>
        <taxon>Thermoprotei</taxon>
        <taxon>Thermoproteales</taxon>
        <taxon>Thermoproteaceae</taxon>
        <taxon>Pyrobaculum</taxon>
    </lineage>
</organism>
<dbReference type="InterPro" id="IPR015943">
    <property type="entry name" value="WD40/YVTN_repeat-like_dom_sf"/>
</dbReference>
<evidence type="ECO:0000256" key="3">
    <source>
        <dbReference type="ARBA" id="ARBA00022764"/>
    </source>
</evidence>
<dbReference type="KEGG" id="pcl:Pcal_1928"/>
<dbReference type="InterPro" id="IPR051403">
    <property type="entry name" value="NosZ/Cyto_c_oxidase_sub2"/>
</dbReference>
<evidence type="ECO:0000256" key="1">
    <source>
        <dbReference type="ARBA" id="ARBA00004418"/>
    </source>
</evidence>
<evidence type="ECO:0000313" key="6">
    <source>
        <dbReference type="EMBL" id="ABO09344.1"/>
    </source>
</evidence>
<reference evidence="6" key="1">
    <citation type="submission" date="2007-02" db="EMBL/GenBank/DDBJ databases">
        <title>Complete sequence of Pyrobaculum calidifontis JCM 11548.</title>
        <authorList>
            <consortium name="US DOE Joint Genome Institute"/>
            <person name="Copeland A."/>
            <person name="Lucas S."/>
            <person name="Lapidus A."/>
            <person name="Barry K."/>
            <person name="Glavina del Rio T."/>
            <person name="Dalin E."/>
            <person name="Tice H."/>
            <person name="Pitluck S."/>
            <person name="Chain P."/>
            <person name="Malfatti S."/>
            <person name="Shin M."/>
            <person name="Vergez L."/>
            <person name="Schmutz J."/>
            <person name="Larimer F."/>
            <person name="Land M."/>
            <person name="Hauser L."/>
            <person name="Kyrpides N."/>
            <person name="Mikhailova N."/>
            <person name="Cozen A.E."/>
            <person name="Fitz-Gibbon S.T."/>
            <person name="House C.H."/>
            <person name="Saltikov C."/>
            <person name="Lowe T.M."/>
            <person name="Richardson P."/>
        </authorList>
    </citation>
    <scope>NUCLEOTIDE SEQUENCE [LARGE SCALE GENOMIC DNA]</scope>
    <source>
        <strain evidence="6">JCM 11548</strain>
    </source>
</reference>
<evidence type="ECO:0000256" key="4">
    <source>
        <dbReference type="ARBA" id="ARBA00023008"/>
    </source>
</evidence>
<dbReference type="EC" id="1.7.2.4" evidence="6"/>
<dbReference type="HOGENOM" id="CLU_016420_0_0_2"/>
<protein>
    <submittedName>
        <fullName evidence="6">Nitrous oxide reductase apoprotein</fullName>
        <ecNumber evidence="6">1.7.2.4</ecNumber>
    </submittedName>
</protein>